<comment type="subcellular location">
    <subcellularLocation>
        <location evidence="1">Cell membrane</location>
        <topology evidence="1">Multi-pass membrane protein</topology>
    </subcellularLocation>
</comment>
<dbReference type="InterPro" id="IPR036259">
    <property type="entry name" value="MFS_trans_sf"/>
</dbReference>
<name>A0A9D2JS35_9FIRM</name>
<gene>
    <name evidence="3" type="ORF">H9809_05125</name>
</gene>
<dbReference type="PANTHER" id="PTHR23530:SF1">
    <property type="entry name" value="PERMEASE, MAJOR FACILITATOR SUPERFAMILY-RELATED"/>
    <property type="match status" value="1"/>
</dbReference>
<comment type="caution">
    <text evidence="3">The sequence shown here is derived from an EMBL/GenBank/DDBJ whole genome shotgun (WGS) entry which is preliminary data.</text>
</comment>
<organism evidence="3 4">
    <name type="scientific">Candidatus Blautia pullicola</name>
    <dbReference type="NCBI Taxonomy" id="2838498"/>
    <lineage>
        <taxon>Bacteria</taxon>
        <taxon>Bacillati</taxon>
        <taxon>Bacillota</taxon>
        <taxon>Clostridia</taxon>
        <taxon>Lachnospirales</taxon>
        <taxon>Lachnospiraceae</taxon>
        <taxon>Blautia</taxon>
    </lineage>
</organism>
<dbReference type="Gene3D" id="1.20.1250.20">
    <property type="entry name" value="MFS general substrate transporter like domains"/>
    <property type="match status" value="1"/>
</dbReference>
<feature type="transmembrane region" description="Helical" evidence="2">
    <location>
        <begin position="273"/>
        <end position="293"/>
    </location>
</feature>
<dbReference type="InterPro" id="IPR053160">
    <property type="entry name" value="MFS_DHA3_Transporter"/>
</dbReference>
<evidence type="ECO:0000256" key="2">
    <source>
        <dbReference type="SAM" id="Phobius"/>
    </source>
</evidence>
<dbReference type="Proteomes" id="UP000824056">
    <property type="component" value="Unassembled WGS sequence"/>
</dbReference>
<dbReference type="GO" id="GO:0022857">
    <property type="term" value="F:transmembrane transporter activity"/>
    <property type="evidence" value="ECO:0007669"/>
    <property type="project" value="InterPro"/>
</dbReference>
<reference evidence="3" key="1">
    <citation type="journal article" date="2021" name="PeerJ">
        <title>Extensive microbial diversity within the chicken gut microbiome revealed by metagenomics and culture.</title>
        <authorList>
            <person name="Gilroy R."/>
            <person name="Ravi A."/>
            <person name="Getino M."/>
            <person name="Pursley I."/>
            <person name="Horton D.L."/>
            <person name="Alikhan N.F."/>
            <person name="Baker D."/>
            <person name="Gharbi K."/>
            <person name="Hall N."/>
            <person name="Watson M."/>
            <person name="Adriaenssens E.M."/>
            <person name="Foster-Nyarko E."/>
            <person name="Jarju S."/>
            <person name="Secka A."/>
            <person name="Antonio M."/>
            <person name="Oren A."/>
            <person name="Chaudhuri R.R."/>
            <person name="La Ragione R."/>
            <person name="Hildebrand F."/>
            <person name="Pallen M.J."/>
        </authorList>
    </citation>
    <scope>NUCLEOTIDE SEQUENCE</scope>
    <source>
        <strain evidence="3">1068</strain>
    </source>
</reference>
<evidence type="ECO:0000256" key="1">
    <source>
        <dbReference type="ARBA" id="ARBA00004651"/>
    </source>
</evidence>
<dbReference type="PANTHER" id="PTHR23530">
    <property type="entry name" value="TRANSPORT PROTEIN-RELATED"/>
    <property type="match status" value="1"/>
</dbReference>
<feature type="transmembrane region" description="Helical" evidence="2">
    <location>
        <begin position="163"/>
        <end position="181"/>
    </location>
</feature>
<feature type="transmembrane region" description="Helical" evidence="2">
    <location>
        <begin position="355"/>
        <end position="376"/>
    </location>
</feature>
<dbReference type="AlphaFoldDB" id="A0A9D2JS35"/>
<feature type="transmembrane region" description="Helical" evidence="2">
    <location>
        <begin position="71"/>
        <end position="96"/>
    </location>
</feature>
<feature type="transmembrane region" description="Helical" evidence="2">
    <location>
        <begin position="138"/>
        <end position="157"/>
    </location>
</feature>
<keyword evidence="2" id="KW-1133">Transmembrane helix</keyword>
<dbReference type="CDD" id="cd06174">
    <property type="entry name" value="MFS"/>
    <property type="match status" value="1"/>
</dbReference>
<feature type="transmembrane region" description="Helical" evidence="2">
    <location>
        <begin position="240"/>
        <end position="261"/>
    </location>
</feature>
<dbReference type="EMBL" id="DXBG01000125">
    <property type="protein sequence ID" value="HIZ65271.1"/>
    <property type="molecule type" value="Genomic_DNA"/>
</dbReference>
<proteinExistence type="predicted"/>
<sequence length="415" mass="44925">MNIKKQIRSLYFYEIISGLQIVDAVWVFFLLERGFSLTQVGIAEGVFHGVSMCFEIPSGMISDTLGRRRTLMAAGLMSAVSALCMLVSGNFFLILVSMGLNAISYNLVSGTREALTYDSLLEVGQQERYLMVSSRQDFIYQGMFALTSLMSLVTVTLGYEKSYLLAVFRGLLCFFAATALTEARIKPGTGYEIRTDAREAAEIDTKRKADKRNNGLGLLFREIGNHFLQALKLLRNHKIVAGRMSLVALISSGDYIVYMMLQEHLVAVGLSPEFLGIPLLMISLCTMVGALLAEKTAGLSLKKVSMIGGLGGGIFLALSGGNSLILCVLAAGAAHCLGEVTVLRMESENQKNFESSFRATMVSVGSMFYSIVMTVLSPISGLIAEKTSMLGAFLCLGILTALGALYFILSGLSEP</sequence>
<dbReference type="InterPro" id="IPR011701">
    <property type="entry name" value="MFS"/>
</dbReference>
<evidence type="ECO:0000313" key="4">
    <source>
        <dbReference type="Proteomes" id="UP000824056"/>
    </source>
</evidence>
<protein>
    <submittedName>
        <fullName evidence="3">MFS transporter</fullName>
    </submittedName>
</protein>
<evidence type="ECO:0000313" key="3">
    <source>
        <dbReference type="EMBL" id="HIZ65271.1"/>
    </source>
</evidence>
<feature type="transmembrane region" description="Helical" evidence="2">
    <location>
        <begin position="314"/>
        <end position="335"/>
    </location>
</feature>
<feature type="transmembrane region" description="Helical" evidence="2">
    <location>
        <begin position="388"/>
        <end position="409"/>
    </location>
</feature>
<dbReference type="GO" id="GO:0005886">
    <property type="term" value="C:plasma membrane"/>
    <property type="evidence" value="ECO:0007669"/>
    <property type="project" value="UniProtKB-SubCell"/>
</dbReference>
<dbReference type="Pfam" id="PF07690">
    <property type="entry name" value="MFS_1"/>
    <property type="match status" value="1"/>
</dbReference>
<accession>A0A9D2JS35</accession>
<keyword evidence="2" id="KW-0472">Membrane</keyword>
<feature type="transmembrane region" description="Helical" evidence="2">
    <location>
        <begin position="12"/>
        <end position="31"/>
    </location>
</feature>
<reference evidence="3" key="2">
    <citation type="submission" date="2021-04" db="EMBL/GenBank/DDBJ databases">
        <authorList>
            <person name="Gilroy R."/>
        </authorList>
    </citation>
    <scope>NUCLEOTIDE SEQUENCE</scope>
    <source>
        <strain evidence="3">1068</strain>
    </source>
</reference>
<keyword evidence="2" id="KW-0812">Transmembrane</keyword>
<dbReference type="SUPFAM" id="SSF103473">
    <property type="entry name" value="MFS general substrate transporter"/>
    <property type="match status" value="1"/>
</dbReference>